<feature type="signal peptide" evidence="1">
    <location>
        <begin position="1"/>
        <end position="18"/>
    </location>
</feature>
<dbReference type="PROSITE" id="PS51257">
    <property type="entry name" value="PROKAR_LIPOPROTEIN"/>
    <property type="match status" value="1"/>
</dbReference>
<evidence type="ECO:0000256" key="1">
    <source>
        <dbReference type="SAM" id="SignalP"/>
    </source>
</evidence>
<gene>
    <name evidence="2" type="ORF">PN925_000168</name>
</gene>
<dbReference type="EMBL" id="ABKJEP030000001">
    <property type="protein sequence ID" value="EMO9454856.1"/>
    <property type="molecule type" value="Genomic_DNA"/>
</dbReference>
<keyword evidence="1" id="KW-0732">Signal</keyword>
<sequence>MKKRILTAVLLFSSIILSGCNEKTSSGEQYYIVSDYDIQLFDDKPADEYADVVSNIKKSGDNVYLRIQPDKSLTWYTHRINNVIHPDNDGYYTIDINRFRFNNANPDKPQLIFDKNSACIRECAITITLKPVTENGNEIRLIKAKYAMLTVLLSAGYLSQADAFTHYPPDGFTGRHVNIGWTDISPHSLKLNFSDTLAEIKPDDDDDIKMYLSWFNLPYQPDNIRTYHYTGSRYHKGVIIAVKDSDPVTDLQPVLKKMNATVFDEGQGAVFYSDTESLTGLYYYYDAPARILYLAVLSDGFRAVSDSFLRDYTVIRTLKPDNAGIMVQESDLAADSATFEKKFKSPLNDDSDKDSLAGMVTDKVNNAIVSPEFFFRYPENATNGRIGISLSRLSGFFTDNPVTVFATLHKATTAELLTELKKEYPQGRIYRDVFINDSPPGFYFLGETNTGLTLKYTFQSENDTGNDLMTQVIIAQLLRQISPLQLSPVDPARLTHFQQYQMDERYMSPGYRTTEDNEFISFNSLLLRADTGDVIIRNPPENHTVYTKENGLIQARDANLKHDGDTLKLYTQKGEFIVSGRRVEFNDEGNAVTVTQCCGTGVFDLNSRKWLIEPKFAYIADYNGFYIAKVRFRQPAKVIFNHRGDILGYGTSIITSAKKRQILIFDGTIDSGRWLNDDGTASENPVVTEAITLPQGTFYIIRMDDRIMLLNEQADVIIPAFDYSKYKSGKTGLWLWSVREHKWVQPDLDRIFRNLYG</sequence>
<organism evidence="2">
    <name type="scientific">Morganella morganii</name>
    <name type="common">Proteus morganii</name>
    <dbReference type="NCBI Taxonomy" id="582"/>
    <lineage>
        <taxon>Bacteria</taxon>
        <taxon>Pseudomonadati</taxon>
        <taxon>Pseudomonadota</taxon>
        <taxon>Gammaproteobacteria</taxon>
        <taxon>Enterobacterales</taxon>
        <taxon>Morganellaceae</taxon>
        <taxon>Morganella</taxon>
    </lineage>
</organism>
<comment type="caution">
    <text evidence="2">The sequence shown here is derived from an EMBL/GenBank/DDBJ whole genome shotgun (WGS) entry which is preliminary data.</text>
</comment>
<protein>
    <submittedName>
        <fullName evidence="2">Uncharacterized protein</fullName>
    </submittedName>
</protein>
<evidence type="ECO:0000313" key="2">
    <source>
        <dbReference type="EMBL" id="EMO9454856.1"/>
    </source>
</evidence>
<proteinExistence type="predicted"/>
<dbReference type="AlphaFoldDB" id="A0AAI9MQT1"/>
<name>A0AAI9MQT1_MORMO</name>
<reference evidence="2" key="1">
    <citation type="submission" date="2024-02" db="EMBL/GenBank/DDBJ databases">
        <authorList>
            <consortium name="Clinical and Environmental Microbiology Branch: Whole genome sequencing antimicrobial resistance pathogens in the healthcare setting"/>
        </authorList>
    </citation>
    <scope>NUCLEOTIDE SEQUENCE</scope>
    <source>
        <strain evidence="2">2023KU-00017</strain>
    </source>
</reference>
<accession>A0AAI9MQT1</accession>
<feature type="chain" id="PRO_5042471869" evidence="1">
    <location>
        <begin position="19"/>
        <end position="757"/>
    </location>
</feature>